<comment type="caution">
    <text evidence="11">The sequence shown here is derived from an EMBL/GenBank/DDBJ whole genome shotgun (WGS) entry which is preliminary data.</text>
</comment>
<keyword evidence="12" id="KW-1185">Reference proteome</keyword>
<keyword evidence="3 8" id="KW-0547">Nucleotide-binding</keyword>
<dbReference type="Gene3D" id="3.30.250.10">
    <property type="entry name" value="RecA protein, C-terminal domain"/>
    <property type="match status" value="1"/>
</dbReference>
<comment type="similarity">
    <text evidence="1 8">Belongs to the RecA family.</text>
</comment>
<keyword evidence="6 8" id="KW-0233">DNA recombination</keyword>
<keyword evidence="4 8" id="KW-0067">ATP-binding</keyword>
<reference evidence="11" key="1">
    <citation type="submission" date="2024-02" db="EMBL/GenBank/DDBJ databases">
        <title>Draft genome sequence of new strains in genus Ureaplasma.</title>
        <authorList>
            <person name="Nakajima Y."/>
            <person name="Segawa T."/>
        </authorList>
    </citation>
    <scope>NUCLEOTIDE SEQUENCE [LARGE SCALE GENOMIC DNA]</scope>
    <source>
        <strain evidence="11">OM1</strain>
    </source>
</reference>
<dbReference type="PROSITE" id="PS50162">
    <property type="entry name" value="RECA_2"/>
    <property type="match status" value="1"/>
</dbReference>
<dbReference type="Gene3D" id="3.40.50.300">
    <property type="entry name" value="P-loop containing nucleotide triphosphate hydrolases"/>
    <property type="match status" value="1"/>
</dbReference>
<evidence type="ECO:0000313" key="11">
    <source>
        <dbReference type="EMBL" id="GAA5414647.1"/>
    </source>
</evidence>
<dbReference type="PROSITE" id="PS00321">
    <property type="entry name" value="RECA_1"/>
    <property type="match status" value="1"/>
</dbReference>
<dbReference type="EMBL" id="BAABQM010000002">
    <property type="protein sequence ID" value="GAA5414647.1"/>
    <property type="molecule type" value="Genomic_DNA"/>
</dbReference>
<dbReference type="RefSeq" id="WP_353289808.1">
    <property type="nucleotide sequence ID" value="NZ_BAABQM010000002.1"/>
</dbReference>
<accession>A0ABP9U994</accession>
<dbReference type="InterPro" id="IPR003593">
    <property type="entry name" value="AAA+_ATPase"/>
</dbReference>
<name>A0ABP9U994_9BACT</name>
<evidence type="ECO:0000256" key="3">
    <source>
        <dbReference type="ARBA" id="ARBA00022741"/>
    </source>
</evidence>
<dbReference type="SUPFAM" id="SSF54752">
    <property type="entry name" value="RecA protein, C-terminal domain"/>
    <property type="match status" value="1"/>
</dbReference>
<evidence type="ECO:0000259" key="10">
    <source>
        <dbReference type="PROSITE" id="PS50163"/>
    </source>
</evidence>
<dbReference type="Pfam" id="PF00154">
    <property type="entry name" value="RecA_N"/>
    <property type="match status" value="1"/>
</dbReference>
<feature type="domain" description="RecA family profile 2" evidence="10">
    <location>
        <begin position="195"/>
        <end position="268"/>
    </location>
</feature>
<dbReference type="InterPro" id="IPR020588">
    <property type="entry name" value="RecA_ATP-bd"/>
</dbReference>
<evidence type="ECO:0000256" key="7">
    <source>
        <dbReference type="RuleBase" id="RU000526"/>
    </source>
</evidence>
<sequence>MKNENIESHKNLLSKEYLNNLITLKTLDIPIEVISTGNLQLDNILGCKGIPKGRITEIYGNESCGKTTLALQIAKEATNNNQKVLFLDLEASLDLNYVKGIGINLDNFYVAQAKNGELAFSLIEDALEKKSFDLIVVDSVAAMISELEYETKMESANLLGSHARLMSRGLRRIQLPLSQSQTAVIFINQVREKIGVLFGNPETTTGGKALKFFSSLRIEVKKADLIKNGTDKIGIKSKITVIKNKLGKPYGTCFINIYFGEGFDEIADLLDYAIQTNIIKKSGSWYSHDEKNIAQGAKQLKQYAIDNPEWYAIIKENVLNLLNQTSETNREEIISSLENFDEEVE</sequence>
<keyword evidence="5 8" id="KW-0238">DNA-binding</keyword>
<proteinExistence type="inferred from homology"/>
<dbReference type="CDD" id="cd00983">
    <property type="entry name" value="RecA"/>
    <property type="match status" value="1"/>
</dbReference>
<evidence type="ECO:0000256" key="6">
    <source>
        <dbReference type="ARBA" id="ARBA00023172"/>
    </source>
</evidence>
<dbReference type="SUPFAM" id="SSF52540">
    <property type="entry name" value="P-loop containing nucleoside triphosphate hydrolases"/>
    <property type="match status" value="1"/>
</dbReference>
<dbReference type="Proteomes" id="UP001449582">
    <property type="component" value="Unassembled WGS sequence"/>
</dbReference>
<evidence type="ECO:0000256" key="4">
    <source>
        <dbReference type="ARBA" id="ARBA00022840"/>
    </source>
</evidence>
<evidence type="ECO:0000256" key="1">
    <source>
        <dbReference type="ARBA" id="ARBA00009391"/>
    </source>
</evidence>
<organism evidence="11 12">
    <name type="scientific">Ureaplasma ceti</name>
    <dbReference type="NCBI Taxonomy" id="3119530"/>
    <lineage>
        <taxon>Bacteria</taxon>
        <taxon>Bacillati</taxon>
        <taxon>Mycoplasmatota</taxon>
        <taxon>Mycoplasmoidales</taxon>
        <taxon>Mycoplasmoidaceae</taxon>
        <taxon>Ureaplasma</taxon>
    </lineage>
</organism>
<evidence type="ECO:0000256" key="2">
    <source>
        <dbReference type="ARBA" id="ARBA00015553"/>
    </source>
</evidence>
<evidence type="ECO:0000313" key="12">
    <source>
        <dbReference type="Proteomes" id="UP001449582"/>
    </source>
</evidence>
<dbReference type="PANTHER" id="PTHR45900:SF1">
    <property type="entry name" value="MITOCHONDRIAL DNA REPAIR PROTEIN RECA HOMOLOG-RELATED"/>
    <property type="match status" value="1"/>
</dbReference>
<comment type="function">
    <text evidence="7">Can catalyze the hydrolysis of ATP in the presence of single-stranded DNA, the ATP-dependent uptake of single-stranded DNA by duplex DNA, and the ATP-dependent hybridization of homologous single-stranded DNAs.</text>
</comment>
<keyword evidence="7" id="KW-0742">SOS response</keyword>
<protein>
    <recommendedName>
        <fullName evidence="2 7">Protein RecA</fullName>
    </recommendedName>
    <alternativeName>
        <fullName evidence="7">Recombinase A</fullName>
    </alternativeName>
</protein>
<dbReference type="PANTHER" id="PTHR45900">
    <property type="entry name" value="RECA"/>
    <property type="match status" value="1"/>
</dbReference>
<keyword evidence="8" id="KW-0227">DNA damage</keyword>
<dbReference type="InterPro" id="IPR020584">
    <property type="entry name" value="DNA_recomb/repair_RecA_CS"/>
</dbReference>
<keyword evidence="7" id="KW-0234">DNA repair</keyword>
<gene>
    <name evidence="11" type="primary">recA</name>
    <name evidence="11" type="ORF">UREOM_3580</name>
</gene>
<dbReference type="InterPro" id="IPR049261">
    <property type="entry name" value="RecA-like_C"/>
</dbReference>
<dbReference type="InterPro" id="IPR049428">
    <property type="entry name" value="RecA-like_N"/>
</dbReference>
<feature type="domain" description="RecA family profile 1" evidence="9">
    <location>
        <begin position="30"/>
        <end position="190"/>
    </location>
</feature>
<dbReference type="InterPro" id="IPR013765">
    <property type="entry name" value="DNA_recomb/repair_RecA"/>
</dbReference>
<dbReference type="NCBIfam" id="TIGR02012">
    <property type="entry name" value="tigrfam_recA"/>
    <property type="match status" value="1"/>
</dbReference>
<dbReference type="Pfam" id="PF21096">
    <property type="entry name" value="RecA_C"/>
    <property type="match status" value="1"/>
</dbReference>
<dbReference type="InterPro" id="IPR023400">
    <property type="entry name" value="RecA_C_sf"/>
</dbReference>
<evidence type="ECO:0000256" key="8">
    <source>
        <dbReference type="RuleBase" id="RU004527"/>
    </source>
</evidence>
<dbReference type="SMART" id="SM00382">
    <property type="entry name" value="AAA"/>
    <property type="match status" value="1"/>
</dbReference>
<dbReference type="InterPro" id="IPR027417">
    <property type="entry name" value="P-loop_NTPase"/>
</dbReference>
<dbReference type="PRINTS" id="PR00142">
    <property type="entry name" value="RECA"/>
</dbReference>
<evidence type="ECO:0000256" key="5">
    <source>
        <dbReference type="ARBA" id="ARBA00023125"/>
    </source>
</evidence>
<evidence type="ECO:0000259" key="9">
    <source>
        <dbReference type="PROSITE" id="PS50162"/>
    </source>
</evidence>
<dbReference type="InterPro" id="IPR020587">
    <property type="entry name" value="RecA_monomer-monomer_interface"/>
</dbReference>
<dbReference type="PROSITE" id="PS50163">
    <property type="entry name" value="RECA_3"/>
    <property type="match status" value="1"/>
</dbReference>